<protein>
    <submittedName>
        <fullName evidence="1">Uncharacterized protein</fullName>
    </submittedName>
</protein>
<name>A0ABQ4UQQ2_9HYPH</name>
<keyword evidence="2" id="KW-1185">Reference proteome</keyword>
<evidence type="ECO:0000313" key="2">
    <source>
        <dbReference type="Proteomes" id="UP001055039"/>
    </source>
</evidence>
<evidence type="ECO:0000313" key="1">
    <source>
        <dbReference type="EMBL" id="GJE68090.1"/>
    </source>
</evidence>
<accession>A0ABQ4UQQ2</accession>
<organism evidence="1 2">
    <name type="scientific">Methylorubrum aminovorans</name>
    <dbReference type="NCBI Taxonomy" id="269069"/>
    <lineage>
        <taxon>Bacteria</taxon>
        <taxon>Pseudomonadati</taxon>
        <taxon>Pseudomonadota</taxon>
        <taxon>Alphaproteobacteria</taxon>
        <taxon>Hyphomicrobiales</taxon>
        <taxon>Methylobacteriaceae</taxon>
        <taxon>Methylorubrum</taxon>
    </lineage>
</organism>
<comment type="caution">
    <text evidence="1">The sequence shown here is derived from an EMBL/GenBank/DDBJ whole genome shotgun (WGS) entry which is preliminary data.</text>
</comment>
<dbReference type="EMBL" id="BPRC01000043">
    <property type="protein sequence ID" value="GJE68090.1"/>
    <property type="molecule type" value="Genomic_DNA"/>
</dbReference>
<proteinExistence type="predicted"/>
<gene>
    <name evidence="1" type="ORF">LNAOJCKE_5326</name>
</gene>
<sequence>MEGPLEGREYVRGRDAGGQMRRACAEVLTVHHCVQSQGLMA</sequence>
<reference evidence="1" key="1">
    <citation type="journal article" date="2021" name="Front. Microbiol.">
        <title>Comprehensive Comparative Genomics and Phenotyping of Methylobacterium Species.</title>
        <authorList>
            <person name="Alessa O."/>
            <person name="Ogura Y."/>
            <person name="Fujitani Y."/>
            <person name="Takami H."/>
            <person name="Hayashi T."/>
            <person name="Sahin N."/>
            <person name="Tani A."/>
        </authorList>
    </citation>
    <scope>NUCLEOTIDE SEQUENCE</scope>
    <source>
        <strain evidence="1">NBRC 15686</strain>
    </source>
</reference>
<dbReference type="Proteomes" id="UP001055039">
    <property type="component" value="Unassembled WGS sequence"/>
</dbReference>
<reference evidence="1" key="2">
    <citation type="submission" date="2021-08" db="EMBL/GenBank/DDBJ databases">
        <authorList>
            <person name="Tani A."/>
            <person name="Ola A."/>
            <person name="Ogura Y."/>
            <person name="Katsura K."/>
            <person name="Hayashi T."/>
        </authorList>
    </citation>
    <scope>NUCLEOTIDE SEQUENCE</scope>
    <source>
        <strain evidence="1">NBRC 15686</strain>
    </source>
</reference>